<proteinExistence type="predicted"/>
<evidence type="ECO:0000313" key="2">
    <source>
        <dbReference type="EMBL" id="PMD16229.1"/>
    </source>
</evidence>
<sequence length="771" mass="87625">MAELFGLSASAIAFIGLAGQVLQGCQYVHDFLDNIRDAPDDLRHYHTEISSFRSAVLGFQEVLQAIKPFARIENSAEQALLALQSGGSAIDESKAFLQKVEHFGERELWRSIKLARKRSELAKYVARLGEAKVNILLAQSQVNLLLGLKNHSGRDQLQQIVTSLSSTSTIALLQTAQVQNSIVDLKKSTSDKFEELTAMQNILGQRLDILGVALGPMIKDAVSNAIREAYADLDETRECARLDSFPSSLVDRAYSACRQQRWPTTSTVHQRPSTNTRAARQIRYERTVCLWFAKITLQSRSTITQEILSFNQNEPRVHETTRTRKRVIIRLHSWILRKGILASLERQYLGGTSLSADMRLRVYSIVCYHSPIATACRSGDFATAYSLFQSGQASVFDRVEEIDGSLLDWTWRYLKLSMQFRSYERAVEPRVRDGLLQTFKFLATHGLDPGEPDQQVRGVCQMSRLQQIFECAVDGPDFLTSCLIEIIRVIIANSRQNPFEAQSRYQGPLIKLACEMRHELAACIRSQEQWCLKGCFEEDHSFPDYTLTIEPGYVDGPFSAFRVHSLVGDPDAIYLRAMLHFKVISCDLPSICQHSLANSRELTENIGGCWDHAVKARVIACLEAGMDWIDEVSLETVANDWATLVEWFASQDSLHILKAAWLELGNDLRPFYANFEGQIVCAIVRDLDALRPARKWRLAKVWDRRQEIYDLSSSIFLDEAYRKFFPDDEEEIEKIGYGFDAVTFSRRKWGYLEDDFESLPLVNGLTEDFWD</sequence>
<feature type="signal peptide" evidence="1">
    <location>
        <begin position="1"/>
        <end position="18"/>
    </location>
</feature>
<evidence type="ECO:0000313" key="3">
    <source>
        <dbReference type="Proteomes" id="UP000235672"/>
    </source>
</evidence>
<dbReference type="Proteomes" id="UP000235672">
    <property type="component" value="Unassembled WGS sequence"/>
</dbReference>
<dbReference type="AlphaFoldDB" id="A0A2J6PQF4"/>
<reference evidence="2 3" key="1">
    <citation type="submission" date="2016-05" db="EMBL/GenBank/DDBJ databases">
        <title>A degradative enzymes factory behind the ericoid mycorrhizal symbiosis.</title>
        <authorList>
            <consortium name="DOE Joint Genome Institute"/>
            <person name="Martino E."/>
            <person name="Morin E."/>
            <person name="Grelet G."/>
            <person name="Kuo A."/>
            <person name="Kohler A."/>
            <person name="Daghino S."/>
            <person name="Barry K."/>
            <person name="Choi C."/>
            <person name="Cichocki N."/>
            <person name="Clum A."/>
            <person name="Copeland A."/>
            <person name="Hainaut M."/>
            <person name="Haridas S."/>
            <person name="Labutti K."/>
            <person name="Lindquist E."/>
            <person name="Lipzen A."/>
            <person name="Khouja H.-R."/>
            <person name="Murat C."/>
            <person name="Ohm R."/>
            <person name="Olson A."/>
            <person name="Spatafora J."/>
            <person name="Veneault-Fourrey C."/>
            <person name="Henrissat B."/>
            <person name="Grigoriev I."/>
            <person name="Martin F."/>
            <person name="Perotto S."/>
        </authorList>
    </citation>
    <scope>NUCLEOTIDE SEQUENCE [LARGE SCALE GENOMIC DNA]</scope>
    <source>
        <strain evidence="2 3">UAMH 7357</strain>
    </source>
</reference>
<gene>
    <name evidence="2" type="ORF">NA56DRAFT_692766</name>
</gene>
<keyword evidence="1" id="KW-0732">Signal</keyword>
<dbReference type="OrthoDB" id="3200163at2759"/>
<feature type="chain" id="PRO_5014443336" description="Fungal N-terminal domain-containing protein" evidence="1">
    <location>
        <begin position="19"/>
        <end position="771"/>
    </location>
</feature>
<keyword evidence="3" id="KW-1185">Reference proteome</keyword>
<organism evidence="2 3">
    <name type="scientific">Hyaloscypha hepaticicola</name>
    <dbReference type="NCBI Taxonomy" id="2082293"/>
    <lineage>
        <taxon>Eukaryota</taxon>
        <taxon>Fungi</taxon>
        <taxon>Dikarya</taxon>
        <taxon>Ascomycota</taxon>
        <taxon>Pezizomycotina</taxon>
        <taxon>Leotiomycetes</taxon>
        <taxon>Helotiales</taxon>
        <taxon>Hyaloscyphaceae</taxon>
        <taxon>Hyaloscypha</taxon>
    </lineage>
</organism>
<name>A0A2J6PQF4_9HELO</name>
<accession>A0A2J6PQF4</accession>
<evidence type="ECO:0000256" key="1">
    <source>
        <dbReference type="SAM" id="SignalP"/>
    </source>
</evidence>
<dbReference type="EMBL" id="KZ613507">
    <property type="protein sequence ID" value="PMD16229.1"/>
    <property type="molecule type" value="Genomic_DNA"/>
</dbReference>
<evidence type="ECO:0008006" key="4">
    <source>
        <dbReference type="Google" id="ProtNLM"/>
    </source>
</evidence>
<protein>
    <recommendedName>
        <fullName evidence="4">Fungal N-terminal domain-containing protein</fullName>
    </recommendedName>
</protein>